<keyword evidence="1" id="KW-1133">Transmembrane helix</keyword>
<proteinExistence type="predicted"/>
<evidence type="ECO:0000313" key="3">
    <source>
        <dbReference type="Proteomes" id="UP000318199"/>
    </source>
</evidence>
<dbReference type="AlphaFoldDB" id="A0A562ZKI3"/>
<gene>
    <name evidence="2" type="ORF">FN976_21290</name>
</gene>
<protein>
    <submittedName>
        <fullName evidence="2">Uncharacterized protein</fullName>
    </submittedName>
</protein>
<sequence length="158" mass="16984">MHAAPSVRYPVARSRAAGLFLAAAWGAGVLVTLWWTWQASAPGWRQGAAALLVLAAGGFGASAWLRSTHGTLAWDGAHWSLERAGGSPDPGRIEPGADLQWLLLARWRPETGGAAWLWLEHRQAPHAWDALRRAVYSRARTEAPPGVQSESQPPVSSP</sequence>
<evidence type="ECO:0000256" key="1">
    <source>
        <dbReference type="SAM" id="Phobius"/>
    </source>
</evidence>
<reference evidence="2 3" key="1">
    <citation type="submission" date="2019-07" db="EMBL/GenBank/DDBJ databases">
        <title>Caenimonas sedimenti sp. nov., isolated from activated sludge.</title>
        <authorList>
            <person name="Xu J."/>
        </authorList>
    </citation>
    <scope>NUCLEOTIDE SEQUENCE [LARGE SCALE GENOMIC DNA]</scope>
    <source>
        <strain evidence="2 3">HX-9-20</strain>
    </source>
</reference>
<organism evidence="2 3">
    <name type="scientific">Caenimonas sedimenti</name>
    <dbReference type="NCBI Taxonomy" id="2596921"/>
    <lineage>
        <taxon>Bacteria</taxon>
        <taxon>Pseudomonadati</taxon>
        <taxon>Pseudomonadota</taxon>
        <taxon>Betaproteobacteria</taxon>
        <taxon>Burkholderiales</taxon>
        <taxon>Comamonadaceae</taxon>
        <taxon>Caenimonas</taxon>
    </lineage>
</organism>
<keyword evidence="1" id="KW-0472">Membrane</keyword>
<accession>A0A562ZKI3</accession>
<comment type="caution">
    <text evidence="2">The sequence shown here is derived from an EMBL/GenBank/DDBJ whole genome shotgun (WGS) entry which is preliminary data.</text>
</comment>
<keyword evidence="1" id="KW-0812">Transmembrane</keyword>
<evidence type="ECO:0000313" key="2">
    <source>
        <dbReference type="EMBL" id="TWO68931.1"/>
    </source>
</evidence>
<dbReference type="Proteomes" id="UP000318199">
    <property type="component" value="Unassembled WGS sequence"/>
</dbReference>
<feature type="transmembrane region" description="Helical" evidence="1">
    <location>
        <begin position="43"/>
        <end position="65"/>
    </location>
</feature>
<keyword evidence="3" id="KW-1185">Reference proteome</keyword>
<name>A0A562ZKI3_9BURK</name>
<dbReference type="RefSeq" id="WP_145895083.1">
    <property type="nucleotide sequence ID" value="NZ_VOBQ01000017.1"/>
</dbReference>
<dbReference type="OrthoDB" id="9157092at2"/>
<dbReference type="EMBL" id="VOBQ01000017">
    <property type="protein sequence ID" value="TWO68931.1"/>
    <property type="molecule type" value="Genomic_DNA"/>
</dbReference>
<feature type="transmembrane region" description="Helical" evidence="1">
    <location>
        <begin position="16"/>
        <end position="37"/>
    </location>
</feature>